<organism evidence="2 3">
    <name type="scientific">Sorghum bicolor</name>
    <name type="common">Sorghum</name>
    <name type="synonym">Sorghum vulgare</name>
    <dbReference type="NCBI Taxonomy" id="4558"/>
    <lineage>
        <taxon>Eukaryota</taxon>
        <taxon>Viridiplantae</taxon>
        <taxon>Streptophyta</taxon>
        <taxon>Embryophyta</taxon>
        <taxon>Tracheophyta</taxon>
        <taxon>Spermatophyta</taxon>
        <taxon>Magnoliopsida</taxon>
        <taxon>Liliopsida</taxon>
        <taxon>Poales</taxon>
        <taxon>Poaceae</taxon>
        <taxon>PACMAD clade</taxon>
        <taxon>Panicoideae</taxon>
        <taxon>Andropogonodae</taxon>
        <taxon>Andropogoneae</taxon>
        <taxon>Sorghinae</taxon>
        <taxon>Sorghum</taxon>
    </lineage>
</organism>
<reference evidence="2" key="2">
    <citation type="submission" date="2020-10" db="EMBL/GenBank/DDBJ databases">
        <authorList>
            <person name="Cooper E.A."/>
            <person name="Brenton Z.W."/>
            <person name="Flinn B.S."/>
            <person name="Jenkins J."/>
            <person name="Shu S."/>
            <person name="Flowers D."/>
            <person name="Luo F."/>
            <person name="Wang Y."/>
            <person name="Xia P."/>
            <person name="Barry K."/>
            <person name="Daum C."/>
            <person name="Lipzen A."/>
            <person name="Yoshinaga Y."/>
            <person name="Schmutz J."/>
            <person name="Saski C."/>
            <person name="Vermerris W."/>
            <person name="Kresovich S."/>
        </authorList>
    </citation>
    <scope>NUCLEOTIDE SEQUENCE</scope>
</reference>
<gene>
    <name evidence="2" type="ORF">BDA96_03G238300</name>
</gene>
<dbReference type="EMBL" id="CM027682">
    <property type="protein sequence ID" value="KAG0538462.1"/>
    <property type="molecule type" value="Genomic_DNA"/>
</dbReference>
<keyword evidence="1" id="KW-0472">Membrane</keyword>
<keyword evidence="1" id="KW-1133">Transmembrane helix</keyword>
<dbReference type="Proteomes" id="UP000807115">
    <property type="component" value="Chromosome 3"/>
</dbReference>
<comment type="caution">
    <text evidence="2">The sequence shown here is derived from an EMBL/GenBank/DDBJ whole genome shotgun (WGS) entry which is preliminary data.</text>
</comment>
<keyword evidence="1" id="KW-0812">Transmembrane</keyword>
<sequence>MLRCSGFLSTFTYIKLFSFPFFTPSSSLLFFDLCFVFWAYEEYSYLLNRIYFLYHICLLFYPTMCLCYSFFVAGHGRVIILCIDGEIMLIKEKKIKATTILTREATAVILKKQQQLLAEDRAPIKWHHHQLL</sequence>
<feature type="transmembrane region" description="Helical" evidence="1">
    <location>
        <begin position="21"/>
        <end position="40"/>
    </location>
</feature>
<protein>
    <submittedName>
        <fullName evidence="2">Uncharacterized protein</fullName>
    </submittedName>
</protein>
<evidence type="ECO:0000256" key="1">
    <source>
        <dbReference type="SAM" id="Phobius"/>
    </source>
</evidence>
<reference evidence="2" key="1">
    <citation type="journal article" date="2019" name="BMC Genomics">
        <title>A new reference genome for Sorghum bicolor reveals high levels of sequence similarity between sweet and grain genotypes: implications for the genetics of sugar metabolism.</title>
        <authorList>
            <person name="Cooper E.A."/>
            <person name="Brenton Z.W."/>
            <person name="Flinn B.S."/>
            <person name="Jenkins J."/>
            <person name="Shu S."/>
            <person name="Flowers D."/>
            <person name="Luo F."/>
            <person name="Wang Y."/>
            <person name="Xia P."/>
            <person name="Barry K."/>
            <person name="Daum C."/>
            <person name="Lipzen A."/>
            <person name="Yoshinaga Y."/>
            <person name="Schmutz J."/>
            <person name="Saski C."/>
            <person name="Vermerris W."/>
            <person name="Kresovich S."/>
        </authorList>
    </citation>
    <scope>NUCLEOTIDE SEQUENCE</scope>
</reference>
<evidence type="ECO:0000313" key="2">
    <source>
        <dbReference type="EMBL" id="KAG0538462.1"/>
    </source>
</evidence>
<evidence type="ECO:0000313" key="3">
    <source>
        <dbReference type="Proteomes" id="UP000807115"/>
    </source>
</evidence>
<name>A0A921RFU1_SORBI</name>
<feature type="transmembrane region" description="Helical" evidence="1">
    <location>
        <begin position="52"/>
        <end position="71"/>
    </location>
</feature>
<proteinExistence type="predicted"/>
<accession>A0A921RFU1</accession>
<dbReference type="AlphaFoldDB" id="A0A921RFU1"/>